<dbReference type="Pfam" id="PF01483">
    <property type="entry name" value="P_proprotein"/>
    <property type="match status" value="1"/>
</dbReference>
<feature type="domain" description="P/Homo B" evidence="4">
    <location>
        <begin position="1"/>
        <end position="109"/>
    </location>
</feature>
<evidence type="ECO:0000259" key="4">
    <source>
        <dbReference type="PROSITE" id="PS51829"/>
    </source>
</evidence>
<reference evidence="5 6" key="1">
    <citation type="journal article" date="2014" name="Genome Biol. Evol.">
        <title>The genome of the myxosporean Thelohanellus kitauei shows adaptations to nutrient acquisition within its fish host.</title>
        <authorList>
            <person name="Yang Y."/>
            <person name="Xiong J."/>
            <person name="Zhou Z."/>
            <person name="Huo F."/>
            <person name="Miao W."/>
            <person name="Ran C."/>
            <person name="Liu Y."/>
            <person name="Zhang J."/>
            <person name="Feng J."/>
            <person name="Wang M."/>
            <person name="Wang M."/>
            <person name="Wang L."/>
            <person name="Yao B."/>
        </authorList>
    </citation>
    <scope>NUCLEOTIDE SEQUENCE [LARGE SCALE GENOMIC DNA]</scope>
    <source>
        <strain evidence="5">Wuqing</strain>
    </source>
</reference>
<evidence type="ECO:0000256" key="3">
    <source>
        <dbReference type="ARBA" id="ARBA00022825"/>
    </source>
</evidence>
<dbReference type="GO" id="GO:0000139">
    <property type="term" value="C:Golgi membrane"/>
    <property type="evidence" value="ECO:0007669"/>
    <property type="project" value="TreeGrafter"/>
</dbReference>
<dbReference type="SUPFAM" id="SSF49785">
    <property type="entry name" value="Galactose-binding domain-like"/>
    <property type="match status" value="1"/>
</dbReference>
<name>A0A0C2NCG0_THEKT</name>
<dbReference type="Proteomes" id="UP000031668">
    <property type="component" value="Unassembled WGS sequence"/>
</dbReference>
<sequence>MDIFFKVIECNVNYVEHLQITFSADLERRGDLAIDIISPQGTISPLLDTRNEDDSNQGFENWTMTSVHFWGENPRGIWLVRFKDANKYRKKHIQVIIDCVLMVHGTLEISFYQSLFLEFKNNNTVIHRDKVDKYTNRRSTIPTTYQLNKRLNELLQYMKYINLQNYIN</sequence>
<proteinExistence type="predicted"/>
<comment type="caution">
    <text evidence="5">The sequence shown here is derived from an EMBL/GenBank/DDBJ whole genome shotgun (WGS) entry which is preliminary data.</text>
</comment>
<keyword evidence="2" id="KW-0378">Hydrolase</keyword>
<dbReference type="PANTHER" id="PTHR42884:SF14">
    <property type="entry name" value="NEUROENDOCRINE CONVERTASE 1"/>
    <property type="match status" value="1"/>
</dbReference>
<dbReference type="OMA" id="FFKVIEC"/>
<keyword evidence="6" id="KW-1185">Reference proteome</keyword>
<dbReference type="PROSITE" id="PS51829">
    <property type="entry name" value="P_HOMO_B"/>
    <property type="match status" value="1"/>
</dbReference>
<dbReference type="GO" id="GO:0005802">
    <property type="term" value="C:trans-Golgi network"/>
    <property type="evidence" value="ECO:0007669"/>
    <property type="project" value="TreeGrafter"/>
</dbReference>
<dbReference type="InterPro" id="IPR008979">
    <property type="entry name" value="Galactose-bd-like_sf"/>
</dbReference>
<dbReference type="GO" id="GO:0004252">
    <property type="term" value="F:serine-type endopeptidase activity"/>
    <property type="evidence" value="ECO:0007669"/>
    <property type="project" value="InterPro"/>
</dbReference>
<evidence type="ECO:0000256" key="2">
    <source>
        <dbReference type="ARBA" id="ARBA00022801"/>
    </source>
</evidence>
<dbReference type="PANTHER" id="PTHR42884">
    <property type="entry name" value="PROPROTEIN CONVERTASE SUBTILISIN/KEXIN-RELATED"/>
    <property type="match status" value="1"/>
</dbReference>
<dbReference type="EMBL" id="JWZT01001680">
    <property type="protein sequence ID" value="KII71647.1"/>
    <property type="molecule type" value="Genomic_DNA"/>
</dbReference>
<dbReference type="OrthoDB" id="6017542at2759"/>
<dbReference type="GO" id="GO:0016485">
    <property type="term" value="P:protein processing"/>
    <property type="evidence" value="ECO:0007669"/>
    <property type="project" value="TreeGrafter"/>
</dbReference>
<organism evidence="5 6">
    <name type="scientific">Thelohanellus kitauei</name>
    <name type="common">Myxosporean</name>
    <dbReference type="NCBI Taxonomy" id="669202"/>
    <lineage>
        <taxon>Eukaryota</taxon>
        <taxon>Metazoa</taxon>
        <taxon>Cnidaria</taxon>
        <taxon>Myxozoa</taxon>
        <taxon>Myxosporea</taxon>
        <taxon>Bivalvulida</taxon>
        <taxon>Platysporina</taxon>
        <taxon>Myxobolidae</taxon>
        <taxon>Thelohanellus</taxon>
    </lineage>
</organism>
<evidence type="ECO:0000313" key="5">
    <source>
        <dbReference type="EMBL" id="KII71647.1"/>
    </source>
</evidence>
<dbReference type="InterPro" id="IPR002884">
    <property type="entry name" value="P_dom"/>
</dbReference>
<gene>
    <name evidence="5" type="ORF">RF11_04871</name>
</gene>
<evidence type="ECO:0000313" key="6">
    <source>
        <dbReference type="Proteomes" id="UP000031668"/>
    </source>
</evidence>
<dbReference type="AlphaFoldDB" id="A0A0C2NCG0"/>
<evidence type="ECO:0000256" key="1">
    <source>
        <dbReference type="ARBA" id="ARBA00022670"/>
    </source>
</evidence>
<accession>A0A0C2NCG0</accession>
<protein>
    <submittedName>
        <fullName evidence="5">Neuroendocrine convertase 1</fullName>
    </submittedName>
</protein>
<keyword evidence="1" id="KW-0645">Protease</keyword>
<dbReference type="Gene3D" id="2.60.120.260">
    <property type="entry name" value="Galactose-binding domain-like"/>
    <property type="match status" value="1"/>
</dbReference>
<keyword evidence="3" id="KW-0720">Serine protease</keyword>